<protein>
    <submittedName>
        <fullName evidence="1">Uncharacterized protein</fullName>
    </submittedName>
</protein>
<reference evidence="1" key="2">
    <citation type="journal article" date="2015" name="Fish Shellfish Immunol.">
        <title>Early steps in the European eel (Anguilla anguilla)-Vibrio vulnificus interaction in the gills: Role of the RtxA13 toxin.</title>
        <authorList>
            <person name="Callol A."/>
            <person name="Pajuelo D."/>
            <person name="Ebbesson L."/>
            <person name="Teles M."/>
            <person name="MacKenzie S."/>
            <person name="Amaro C."/>
        </authorList>
    </citation>
    <scope>NUCLEOTIDE SEQUENCE</scope>
</reference>
<sequence>MYRIIKINICPSVGSSEFFSADHLFSPSKKKITVVSGNLTYEGNTSIHLTRSFYFYIA</sequence>
<proteinExistence type="predicted"/>
<name>A0A0E9SH32_ANGAN</name>
<reference evidence="1" key="1">
    <citation type="submission" date="2014-11" db="EMBL/GenBank/DDBJ databases">
        <authorList>
            <person name="Amaro Gonzalez C."/>
        </authorList>
    </citation>
    <scope>NUCLEOTIDE SEQUENCE</scope>
</reference>
<dbReference type="EMBL" id="GBXM01068602">
    <property type="protein sequence ID" value="JAH39975.1"/>
    <property type="molecule type" value="Transcribed_RNA"/>
</dbReference>
<accession>A0A0E9SH32</accession>
<evidence type="ECO:0000313" key="1">
    <source>
        <dbReference type="EMBL" id="JAH39975.1"/>
    </source>
</evidence>
<organism evidence="1">
    <name type="scientific">Anguilla anguilla</name>
    <name type="common">European freshwater eel</name>
    <name type="synonym">Muraena anguilla</name>
    <dbReference type="NCBI Taxonomy" id="7936"/>
    <lineage>
        <taxon>Eukaryota</taxon>
        <taxon>Metazoa</taxon>
        <taxon>Chordata</taxon>
        <taxon>Craniata</taxon>
        <taxon>Vertebrata</taxon>
        <taxon>Euteleostomi</taxon>
        <taxon>Actinopterygii</taxon>
        <taxon>Neopterygii</taxon>
        <taxon>Teleostei</taxon>
        <taxon>Anguilliformes</taxon>
        <taxon>Anguillidae</taxon>
        <taxon>Anguilla</taxon>
    </lineage>
</organism>
<dbReference type="AlphaFoldDB" id="A0A0E9SH32"/>